<gene>
    <name evidence="1" type="ORF">V3I07_07040</name>
</gene>
<protein>
    <submittedName>
        <fullName evidence="1">Uncharacterized protein</fullName>
    </submittedName>
</protein>
<organism evidence="1 2">
    <name type="scientific">Flavobacterium oreochromis</name>
    <dbReference type="NCBI Taxonomy" id="2906078"/>
    <lineage>
        <taxon>Bacteria</taxon>
        <taxon>Pseudomonadati</taxon>
        <taxon>Bacteroidota</taxon>
        <taxon>Flavobacteriia</taxon>
        <taxon>Flavobacteriales</taxon>
        <taxon>Flavobacteriaceae</taxon>
        <taxon>Flavobacterium</taxon>
    </lineage>
</organism>
<reference evidence="1 2" key="1">
    <citation type="submission" date="2024-02" db="EMBL/GenBank/DDBJ databases">
        <title>Comparative Genomic Analysis of Flavobacterium Species Causing Columnaris Disease of Freshwater Fish in Thailand: Insights into Virulence and Resistance Mechanisms.</title>
        <authorList>
            <person name="Nguyen D."/>
            <person name="Chokmangmeepisarn P."/>
            <person name="Khianchaikhan K."/>
            <person name="Morishita M."/>
            <person name="Bunnoy A."/>
            <person name="Rodkhum C."/>
        </authorList>
    </citation>
    <scope>NUCLEOTIDE SEQUENCE [LARGE SCALE GENOMIC DNA]</scope>
    <source>
        <strain evidence="1 2">CNRT2201</strain>
    </source>
</reference>
<evidence type="ECO:0000313" key="2">
    <source>
        <dbReference type="Proteomes" id="UP001621706"/>
    </source>
</evidence>
<comment type="caution">
    <text evidence="1">The sequence shown here is derived from an EMBL/GenBank/DDBJ whole genome shotgun (WGS) entry which is preliminary data.</text>
</comment>
<name>A0ABW8P8C9_9FLAO</name>
<proteinExistence type="predicted"/>
<dbReference type="RefSeq" id="WP_262489966.1">
    <property type="nucleotide sequence ID" value="NZ_JAZGZP010000008.1"/>
</dbReference>
<evidence type="ECO:0000313" key="1">
    <source>
        <dbReference type="EMBL" id="MFK7000648.1"/>
    </source>
</evidence>
<dbReference type="Proteomes" id="UP001621706">
    <property type="component" value="Unassembled WGS sequence"/>
</dbReference>
<keyword evidence="2" id="KW-1185">Reference proteome</keyword>
<sequence>MVNGMSFLDDLSWDAFNKEARLKNNVEKYKTRFGTIQKKS</sequence>
<accession>A0ABW8P8C9</accession>
<dbReference type="EMBL" id="JAZGZP010000008">
    <property type="protein sequence ID" value="MFK7000648.1"/>
    <property type="molecule type" value="Genomic_DNA"/>
</dbReference>